<dbReference type="Pfam" id="PF08327">
    <property type="entry name" value="AHSA1"/>
    <property type="match status" value="1"/>
</dbReference>
<organism evidence="3 4">
    <name type="scientific">Sphingobacterium multivorum</name>
    <dbReference type="NCBI Taxonomy" id="28454"/>
    <lineage>
        <taxon>Bacteria</taxon>
        <taxon>Pseudomonadati</taxon>
        <taxon>Bacteroidota</taxon>
        <taxon>Sphingobacteriia</taxon>
        <taxon>Sphingobacteriales</taxon>
        <taxon>Sphingobacteriaceae</taxon>
        <taxon>Sphingobacterium</taxon>
    </lineage>
</organism>
<name>A0A654CB49_SPHMU</name>
<dbReference type="RefSeq" id="WP_070564744.1">
    <property type="nucleotide sequence ID" value="NZ_CP068086.1"/>
</dbReference>
<proteinExistence type="inferred from homology"/>
<sequence>MERIKIETHINVRVETIWNAYNSAEDIMQWNHASDDWHCTSSINDLRIGGKFKNRMEAKDGSMGFDFEGSYTALEPFKKIAYVMPDGRHVEINFNAKKSATDITIIFDAETENPIDMQRNGWQAILENFRSYVENTYATTQLGQSHE</sequence>
<dbReference type="EMBL" id="CABWMV010000024">
    <property type="protein sequence ID" value="VXC90111.1"/>
    <property type="molecule type" value="Genomic_DNA"/>
</dbReference>
<comment type="similarity">
    <text evidence="1">Belongs to the AHA1 family.</text>
</comment>
<evidence type="ECO:0000313" key="4">
    <source>
        <dbReference type="Proteomes" id="UP000432350"/>
    </source>
</evidence>
<dbReference type="Gene3D" id="3.30.530.20">
    <property type="match status" value="1"/>
</dbReference>
<gene>
    <name evidence="3" type="ORF">SPHINGO8BC_50765</name>
</gene>
<dbReference type="InterPro" id="IPR023393">
    <property type="entry name" value="START-like_dom_sf"/>
</dbReference>
<evidence type="ECO:0000313" key="3">
    <source>
        <dbReference type="EMBL" id="VXC90111.1"/>
    </source>
</evidence>
<dbReference type="SUPFAM" id="SSF55961">
    <property type="entry name" value="Bet v1-like"/>
    <property type="match status" value="1"/>
</dbReference>
<accession>A0A654CB49</accession>
<dbReference type="Proteomes" id="UP000432350">
    <property type="component" value="Unassembled WGS sequence"/>
</dbReference>
<protein>
    <recommendedName>
        <fullName evidence="2">Activator of Hsp90 ATPase homologue 1/2-like C-terminal domain-containing protein</fullName>
    </recommendedName>
</protein>
<dbReference type="AlphaFoldDB" id="A0A654CB49"/>
<feature type="domain" description="Activator of Hsp90 ATPase homologue 1/2-like C-terminal" evidence="2">
    <location>
        <begin position="12"/>
        <end position="134"/>
    </location>
</feature>
<evidence type="ECO:0000259" key="2">
    <source>
        <dbReference type="Pfam" id="PF08327"/>
    </source>
</evidence>
<dbReference type="InterPro" id="IPR013538">
    <property type="entry name" value="ASHA1/2-like_C"/>
</dbReference>
<evidence type="ECO:0000256" key="1">
    <source>
        <dbReference type="ARBA" id="ARBA00006817"/>
    </source>
</evidence>
<reference evidence="3 4" key="1">
    <citation type="submission" date="2019-10" db="EMBL/GenBank/DDBJ databases">
        <authorList>
            <person name="Karimi E."/>
        </authorList>
    </citation>
    <scope>NUCLEOTIDE SEQUENCE [LARGE SCALE GENOMIC DNA]</scope>
    <source>
        <strain evidence="3 4">Sphingobacterium sp. 8BC</strain>
    </source>
</reference>